<dbReference type="CDD" id="cd17536">
    <property type="entry name" value="REC_YesN-like"/>
    <property type="match status" value="1"/>
</dbReference>
<dbReference type="InterPro" id="IPR020449">
    <property type="entry name" value="Tscrpt_reg_AraC-type_HTH"/>
</dbReference>
<dbReference type="GO" id="GO:0043565">
    <property type="term" value="F:sequence-specific DNA binding"/>
    <property type="evidence" value="ECO:0007669"/>
    <property type="project" value="InterPro"/>
</dbReference>
<dbReference type="Gene3D" id="3.40.50.2300">
    <property type="match status" value="1"/>
</dbReference>
<comment type="caution">
    <text evidence="13">The sequence shown here is derived from an EMBL/GenBank/DDBJ whole genome shotgun (WGS) entry which is preliminary data.</text>
</comment>
<dbReference type="GO" id="GO:0005737">
    <property type="term" value="C:cytoplasm"/>
    <property type="evidence" value="ECO:0007669"/>
    <property type="project" value="UniProtKB-SubCell"/>
</dbReference>
<evidence type="ECO:0000256" key="6">
    <source>
        <dbReference type="ARBA" id="ARBA00023015"/>
    </source>
</evidence>
<accession>A0A3N1XLE8</accession>
<keyword evidence="7" id="KW-0238">DNA-binding</keyword>
<keyword evidence="3" id="KW-0963">Cytoplasm</keyword>
<evidence type="ECO:0000256" key="9">
    <source>
        <dbReference type="ARBA" id="ARBA00024867"/>
    </source>
</evidence>
<keyword evidence="5" id="KW-0902">Two-component regulatory system</keyword>
<evidence type="ECO:0000256" key="3">
    <source>
        <dbReference type="ARBA" id="ARBA00022490"/>
    </source>
</evidence>
<feature type="domain" description="Response regulatory" evidence="12">
    <location>
        <begin position="4"/>
        <end position="120"/>
    </location>
</feature>
<dbReference type="InterPro" id="IPR018060">
    <property type="entry name" value="HTH_AraC"/>
</dbReference>
<dbReference type="GO" id="GO:0000160">
    <property type="term" value="P:phosphorelay signal transduction system"/>
    <property type="evidence" value="ECO:0007669"/>
    <property type="project" value="UniProtKB-KW"/>
</dbReference>
<evidence type="ECO:0000259" key="12">
    <source>
        <dbReference type="PROSITE" id="PS50110"/>
    </source>
</evidence>
<dbReference type="InterPro" id="IPR051552">
    <property type="entry name" value="HptR"/>
</dbReference>
<name>A0A3N1XLE8_9FIRM</name>
<evidence type="ECO:0000256" key="4">
    <source>
        <dbReference type="ARBA" id="ARBA00022553"/>
    </source>
</evidence>
<sequence length="406" mass="47527">MTYRALVADDEDIIRRGIIRLLKKYDTIEVVAEAEDGEIALEIAEKTQLDVLFVDINMPFLNGFQFIEKLKEIQPNAVVIIITGYDDFEYARQALRLGVNEYLLKPLMEETFNYSLDKVIKIIEEKNSGQKYIDQAKKLLNDNSTKIITDTINKWLKGHYSNIDFLEKADYLSIKLPNPFLITLIHLEYMENGEVEDKWDNDLLYYAAENIAKEVFEELSPIYSFRDSNNNLVLISESINRSNLNEINNKYYETVSAYLPAKIIMLQEVGGEYQEILSHYRVLTRNMNEIVKCPNPIKIAKEYIEKNYNKEDFSLLDMADYMNLSPQHLSRLFKKEVGITFVDYLTRVRTRKSIELLCQHDMKIYEIAEKVGYSSQHYFSSVFKKETGMSPVDYRKNVLDKNINYN</sequence>
<dbReference type="SMART" id="SM00448">
    <property type="entry name" value="REC"/>
    <property type="match status" value="1"/>
</dbReference>
<evidence type="ECO:0000256" key="5">
    <source>
        <dbReference type="ARBA" id="ARBA00023012"/>
    </source>
</evidence>
<evidence type="ECO:0000256" key="7">
    <source>
        <dbReference type="ARBA" id="ARBA00023125"/>
    </source>
</evidence>
<dbReference type="SUPFAM" id="SSF46689">
    <property type="entry name" value="Homeodomain-like"/>
    <property type="match status" value="2"/>
</dbReference>
<keyword evidence="4 10" id="KW-0597">Phosphoprotein</keyword>
<evidence type="ECO:0000256" key="1">
    <source>
        <dbReference type="ARBA" id="ARBA00004496"/>
    </source>
</evidence>
<dbReference type="Pfam" id="PF12833">
    <property type="entry name" value="HTH_18"/>
    <property type="match status" value="1"/>
</dbReference>
<evidence type="ECO:0000256" key="8">
    <source>
        <dbReference type="ARBA" id="ARBA00023163"/>
    </source>
</evidence>
<dbReference type="Pfam" id="PF00072">
    <property type="entry name" value="Response_reg"/>
    <property type="match status" value="1"/>
</dbReference>
<proteinExistence type="predicted"/>
<feature type="domain" description="HTH araC/xylS-type" evidence="11">
    <location>
        <begin position="298"/>
        <end position="397"/>
    </location>
</feature>
<dbReference type="Gene3D" id="1.10.10.60">
    <property type="entry name" value="Homeodomain-like"/>
    <property type="match status" value="2"/>
</dbReference>
<dbReference type="InterPro" id="IPR001789">
    <property type="entry name" value="Sig_transdc_resp-reg_receiver"/>
</dbReference>
<comment type="subcellular location">
    <subcellularLocation>
        <location evidence="1">Cytoplasm</location>
    </subcellularLocation>
</comment>
<organism evidence="13 14">
    <name type="scientific">Mobilisporobacter senegalensis</name>
    <dbReference type="NCBI Taxonomy" id="1329262"/>
    <lineage>
        <taxon>Bacteria</taxon>
        <taxon>Bacillati</taxon>
        <taxon>Bacillota</taxon>
        <taxon>Clostridia</taxon>
        <taxon>Lachnospirales</taxon>
        <taxon>Lachnospiraceae</taxon>
        <taxon>Mobilisporobacter</taxon>
    </lineage>
</organism>
<protein>
    <recommendedName>
        <fullName evidence="2">Stage 0 sporulation protein A homolog</fullName>
    </recommendedName>
</protein>
<gene>
    <name evidence="13" type="ORF">EDD66_106218</name>
</gene>
<dbReference type="OrthoDB" id="9794370at2"/>
<dbReference type="InterPro" id="IPR011006">
    <property type="entry name" value="CheY-like_superfamily"/>
</dbReference>
<dbReference type="PANTHER" id="PTHR42713:SF3">
    <property type="entry name" value="TRANSCRIPTIONAL REGULATORY PROTEIN HPTR"/>
    <property type="match status" value="1"/>
</dbReference>
<feature type="modified residue" description="4-aspartylphosphate" evidence="10">
    <location>
        <position position="55"/>
    </location>
</feature>
<dbReference type="SUPFAM" id="SSF52172">
    <property type="entry name" value="CheY-like"/>
    <property type="match status" value="1"/>
</dbReference>
<keyword evidence="8" id="KW-0804">Transcription</keyword>
<evidence type="ECO:0000256" key="2">
    <source>
        <dbReference type="ARBA" id="ARBA00018672"/>
    </source>
</evidence>
<dbReference type="PANTHER" id="PTHR42713">
    <property type="entry name" value="HISTIDINE KINASE-RELATED"/>
    <property type="match status" value="1"/>
</dbReference>
<evidence type="ECO:0000256" key="10">
    <source>
        <dbReference type="PROSITE-ProRule" id="PRU00169"/>
    </source>
</evidence>
<dbReference type="SMART" id="SM00342">
    <property type="entry name" value="HTH_ARAC"/>
    <property type="match status" value="1"/>
</dbReference>
<evidence type="ECO:0000313" key="13">
    <source>
        <dbReference type="EMBL" id="ROR27520.1"/>
    </source>
</evidence>
<comment type="function">
    <text evidence="9">May play the central regulatory role in sporulation. It may be an element of the effector pathway responsible for the activation of sporulation genes in response to nutritional stress. Spo0A may act in concert with spo0H (a sigma factor) to control the expression of some genes that are critical to the sporulation process.</text>
</comment>
<dbReference type="RefSeq" id="WP_123609759.1">
    <property type="nucleotide sequence ID" value="NZ_RJVG01000006.1"/>
</dbReference>
<reference evidence="13 14" key="1">
    <citation type="submission" date="2018-11" db="EMBL/GenBank/DDBJ databases">
        <title>Genomic Encyclopedia of Type Strains, Phase IV (KMG-IV): sequencing the most valuable type-strain genomes for metagenomic binning, comparative biology and taxonomic classification.</title>
        <authorList>
            <person name="Goeker M."/>
        </authorList>
    </citation>
    <scope>NUCLEOTIDE SEQUENCE [LARGE SCALE GENOMIC DNA]</scope>
    <source>
        <strain evidence="13 14">DSM 26537</strain>
    </source>
</reference>
<keyword evidence="6" id="KW-0805">Transcription regulation</keyword>
<dbReference type="Proteomes" id="UP000273083">
    <property type="component" value="Unassembled WGS sequence"/>
</dbReference>
<dbReference type="EMBL" id="RJVG01000006">
    <property type="protein sequence ID" value="ROR27520.1"/>
    <property type="molecule type" value="Genomic_DNA"/>
</dbReference>
<dbReference type="GO" id="GO:0003700">
    <property type="term" value="F:DNA-binding transcription factor activity"/>
    <property type="evidence" value="ECO:0007669"/>
    <property type="project" value="InterPro"/>
</dbReference>
<dbReference type="InterPro" id="IPR009057">
    <property type="entry name" value="Homeodomain-like_sf"/>
</dbReference>
<keyword evidence="14" id="KW-1185">Reference proteome</keyword>
<dbReference type="PROSITE" id="PS01124">
    <property type="entry name" value="HTH_ARAC_FAMILY_2"/>
    <property type="match status" value="1"/>
</dbReference>
<dbReference type="PRINTS" id="PR00032">
    <property type="entry name" value="HTHARAC"/>
</dbReference>
<dbReference type="PROSITE" id="PS50110">
    <property type="entry name" value="RESPONSE_REGULATORY"/>
    <property type="match status" value="1"/>
</dbReference>
<evidence type="ECO:0000259" key="11">
    <source>
        <dbReference type="PROSITE" id="PS01124"/>
    </source>
</evidence>
<dbReference type="AlphaFoldDB" id="A0A3N1XLE8"/>
<evidence type="ECO:0000313" key="14">
    <source>
        <dbReference type="Proteomes" id="UP000273083"/>
    </source>
</evidence>